<evidence type="ECO:0000256" key="11">
    <source>
        <dbReference type="ARBA" id="ARBA00025614"/>
    </source>
</evidence>
<evidence type="ECO:0000256" key="10">
    <source>
        <dbReference type="ARBA" id="ARBA00025198"/>
    </source>
</evidence>
<dbReference type="PANTHER" id="PTHR33445:SF1">
    <property type="entry name" value="ATP SYNTHASE SUBUNIT B"/>
    <property type="match status" value="1"/>
</dbReference>
<feature type="transmembrane region" description="Helical" evidence="13">
    <location>
        <begin position="15"/>
        <end position="34"/>
    </location>
</feature>
<dbReference type="GO" id="GO:0045259">
    <property type="term" value="C:proton-transporting ATP synthase complex"/>
    <property type="evidence" value="ECO:0007669"/>
    <property type="project" value="UniProtKB-KW"/>
</dbReference>
<keyword evidence="16" id="KW-1185">Reference proteome</keyword>
<keyword evidence="4 13" id="KW-0812">Transmembrane</keyword>
<reference evidence="16" key="1">
    <citation type="submission" date="2017-04" db="EMBL/GenBank/DDBJ databases">
        <authorList>
            <person name="Varghese N."/>
            <person name="Submissions S."/>
        </authorList>
    </citation>
    <scope>NUCLEOTIDE SEQUENCE [LARGE SCALE GENOMIC DNA]</scope>
    <source>
        <strain evidence="16">Dd16</strain>
    </source>
</reference>
<dbReference type="STRING" id="941907.SAMN06295910_0335"/>
<keyword evidence="8 13" id="KW-0472">Membrane</keyword>
<dbReference type="PANTHER" id="PTHR33445">
    <property type="entry name" value="ATP SYNTHASE SUBUNIT B', CHLOROPLASTIC"/>
    <property type="match status" value="1"/>
</dbReference>
<dbReference type="Pfam" id="PF00430">
    <property type="entry name" value="ATP-synt_B"/>
    <property type="match status" value="1"/>
</dbReference>
<keyword evidence="13" id="KW-1003">Cell membrane</keyword>
<evidence type="ECO:0000256" key="4">
    <source>
        <dbReference type="ARBA" id="ARBA00022692"/>
    </source>
</evidence>
<dbReference type="OrthoDB" id="9805716at2"/>
<dbReference type="Proteomes" id="UP000192934">
    <property type="component" value="Chromosome I"/>
</dbReference>
<dbReference type="AlphaFoldDB" id="A0A1X7FYZ5"/>
<evidence type="ECO:0000313" key="16">
    <source>
        <dbReference type="Proteomes" id="UP000192934"/>
    </source>
</evidence>
<comment type="function">
    <text evidence="10 13">F(1)F(0) ATP synthase produces ATP from ADP in the presence of a proton or sodium gradient. F-type ATPases consist of two structural domains, F(1) containing the extramembraneous catalytic core and F(0) containing the membrane proton channel, linked together by a central stalk and a peripheral stalk. During catalysis, ATP synthesis in the catalytic domain of F(1) is coupled via a rotary mechanism of the central stalk subunits to proton translocation.</text>
</comment>
<gene>
    <name evidence="13" type="primary">atpF</name>
    <name evidence="15" type="ORF">SAMN06295910_0335</name>
</gene>
<evidence type="ECO:0000256" key="2">
    <source>
        <dbReference type="ARBA" id="ARBA00022448"/>
    </source>
</evidence>
<evidence type="ECO:0000256" key="12">
    <source>
        <dbReference type="ARBA" id="ARBA00037847"/>
    </source>
</evidence>
<sequence length="164" mass="17081">MPQISQISEIFASQLFWLILCFGFIYMVIGRGMVPKIGATVEARDKRIADDLAAAEAARAEADAKDEAYRATLADNRAEAMKLTAAAKQQAALATEKRVAAADGAIDTRVSEAETRLTAAKNAALADLEGVAAEAARDMVAKLSGAKVTDAQAAKAVKAALANG</sequence>
<evidence type="ECO:0000256" key="6">
    <source>
        <dbReference type="ARBA" id="ARBA00022989"/>
    </source>
</evidence>
<dbReference type="EMBL" id="LT840185">
    <property type="protein sequence ID" value="SMF61350.1"/>
    <property type="molecule type" value="Genomic_DNA"/>
</dbReference>
<dbReference type="GO" id="GO:0005886">
    <property type="term" value="C:plasma membrane"/>
    <property type="evidence" value="ECO:0007669"/>
    <property type="project" value="UniProtKB-SubCell"/>
</dbReference>
<evidence type="ECO:0000256" key="13">
    <source>
        <dbReference type="HAMAP-Rule" id="MF_01398"/>
    </source>
</evidence>
<keyword evidence="5 13" id="KW-0375">Hydrogen ion transport</keyword>
<keyword evidence="2 13" id="KW-0813">Transport</keyword>
<evidence type="ECO:0000256" key="7">
    <source>
        <dbReference type="ARBA" id="ARBA00023065"/>
    </source>
</evidence>
<dbReference type="InterPro" id="IPR002146">
    <property type="entry name" value="ATP_synth_b/b'su_bac/chlpt"/>
</dbReference>
<keyword evidence="9 13" id="KW-0066">ATP synthesis</keyword>
<comment type="similarity">
    <text evidence="1 13 14">Belongs to the ATPase B chain family.</text>
</comment>
<accession>A0A1X7FYZ5</accession>
<dbReference type="HAMAP" id="MF_01398">
    <property type="entry name" value="ATP_synth_b_bprime"/>
    <property type="match status" value="1"/>
</dbReference>
<evidence type="ECO:0000313" key="15">
    <source>
        <dbReference type="EMBL" id="SMF61350.1"/>
    </source>
</evidence>
<protein>
    <recommendedName>
        <fullName evidence="13">ATP synthase subunit b</fullName>
    </recommendedName>
    <alternativeName>
        <fullName evidence="13">ATP synthase F(0) sector subunit b</fullName>
    </alternativeName>
    <alternativeName>
        <fullName evidence="13">ATPase subunit I</fullName>
    </alternativeName>
    <alternativeName>
        <fullName evidence="13">F-type ATPase subunit b</fullName>
        <shortName evidence="13">F-ATPase subunit b</shortName>
    </alternativeName>
</protein>
<keyword evidence="3 13" id="KW-0138">CF(0)</keyword>
<dbReference type="GO" id="GO:0046961">
    <property type="term" value="F:proton-transporting ATPase activity, rotational mechanism"/>
    <property type="evidence" value="ECO:0007669"/>
    <property type="project" value="TreeGrafter"/>
</dbReference>
<evidence type="ECO:0000256" key="3">
    <source>
        <dbReference type="ARBA" id="ARBA00022547"/>
    </source>
</evidence>
<evidence type="ECO:0000256" key="1">
    <source>
        <dbReference type="ARBA" id="ARBA00005513"/>
    </source>
</evidence>
<proteinExistence type="inferred from homology"/>
<keyword evidence="6 13" id="KW-1133">Transmembrane helix</keyword>
<keyword evidence="7 13" id="KW-0406">Ion transport</keyword>
<organism evidence="15 16">
    <name type="scientific">Allosphingosinicella indica</name>
    <dbReference type="NCBI Taxonomy" id="941907"/>
    <lineage>
        <taxon>Bacteria</taxon>
        <taxon>Pseudomonadati</taxon>
        <taxon>Pseudomonadota</taxon>
        <taxon>Alphaproteobacteria</taxon>
        <taxon>Sphingomonadales</taxon>
        <taxon>Sphingomonadaceae</taxon>
        <taxon>Allosphingosinicella</taxon>
    </lineage>
</organism>
<evidence type="ECO:0000256" key="5">
    <source>
        <dbReference type="ARBA" id="ARBA00022781"/>
    </source>
</evidence>
<evidence type="ECO:0000256" key="9">
    <source>
        <dbReference type="ARBA" id="ARBA00023310"/>
    </source>
</evidence>
<evidence type="ECO:0000256" key="14">
    <source>
        <dbReference type="RuleBase" id="RU003848"/>
    </source>
</evidence>
<dbReference type="GO" id="GO:0046933">
    <property type="term" value="F:proton-transporting ATP synthase activity, rotational mechanism"/>
    <property type="evidence" value="ECO:0007669"/>
    <property type="project" value="UniProtKB-UniRule"/>
</dbReference>
<dbReference type="GO" id="GO:0012505">
    <property type="term" value="C:endomembrane system"/>
    <property type="evidence" value="ECO:0007669"/>
    <property type="project" value="UniProtKB-SubCell"/>
</dbReference>
<name>A0A1X7FYZ5_9SPHN</name>
<evidence type="ECO:0000256" key="8">
    <source>
        <dbReference type="ARBA" id="ARBA00023136"/>
    </source>
</evidence>
<dbReference type="RefSeq" id="WP_085217224.1">
    <property type="nucleotide sequence ID" value="NZ_LT840185.1"/>
</dbReference>
<comment type="subcellular location">
    <subcellularLocation>
        <location evidence="13">Cell membrane</location>
        <topology evidence="13">Single-pass membrane protein</topology>
    </subcellularLocation>
    <subcellularLocation>
        <location evidence="12">Endomembrane system</location>
        <topology evidence="12">Single-pass membrane protein</topology>
    </subcellularLocation>
</comment>
<comment type="function">
    <text evidence="11">Component of the F(0) channel, it forms part of the peripheral stalk, linking F(1) to F(0). The b'-subunit is a diverged and duplicated form of b found in plants and photosynthetic bacteria.</text>
</comment>
<comment type="subunit">
    <text evidence="13">F-type ATPases have 2 components, F(1) - the catalytic core - and F(0) - the membrane proton channel. F(1) has five subunits: alpha(3), beta(3), gamma(1), delta(1), epsilon(1). F(0) has three main subunits: a(1), b(2) and c(10-14). The alpha and beta chains form an alternating ring which encloses part of the gamma chain. F(1) is attached to F(0) by a central stalk formed by the gamma and epsilon chains, while a peripheral stalk is formed by the delta and b chains.</text>
</comment>
<dbReference type="InterPro" id="IPR050059">
    <property type="entry name" value="ATP_synthase_B_chain"/>
</dbReference>